<keyword evidence="4" id="KW-0067">ATP-binding</keyword>
<organism evidence="6 7">
    <name type="scientific">Nibricoccus aquaticus</name>
    <dbReference type="NCBI Taxonomy" id="2576891"/>
    <lineage>
        <taxon>Bacteria</taxon>
        <taxon>Pseudomonadati</taxon>
        <taxon>Verrucomicrobiota</taxon>
        <taxon>Opitutia</taxon>
        <taxon>Opitutales</taxon>
        <taxon>Opitutaceae</taxon>
        <taxon>Nibricoccus</taxon>
    </lineage>
</organism>
<comment type="similarity">
    <text evidence="1">Belongs to the ABC transporter superfamily.</text>
</comment>
<keyword evidence="3" id="KW-0547">Nucleotide-binding</keyword>
<dbReference type="PROSITE" id="PS00211">
    <property type="entry name" value="ABC_TRANSPORTER_1"/>
    <property type="match status" value="1"/>
</dbReference>
<dbReference type="InterPro" id="IPR015854">
    <property type="entry name" value="ABC_transpr_LolD-like"/>
</dbReference>
<dbReference type="GO" id="GO:0022857">
    <property type="term" value="F:transmembrane transporter activity"/>
    <property type="evidence" value="ECO:0007669"/>
    <property type="project" value="TreeGrafter"/>
</dbReference>
<dbReference type="Pfam" id="PF00005">
    <property type="entry name" value="ABC_tran"/>
    <property type="match status" value="1"/>
</dbReference>
<dbReference type="CDD" id="cd03255">
    <property type="entry name" value="ABC_MJ0796_LolCDE_FtsE"/>
    <property type="match status" value="1"/>
</dbReference>
<evidence type="ECO:0000313" key="6">
    <source>
        <dbReference type="EMBL" id="ATC65219.1"/>
    </source>
</evidence>
<dbReference type="PANTHER" id="PTHR24220:SF689">
    <property type="entry name" value="LIPOPROTEIN-RELEASING SYSTEM ATP-BINDING PROTEIN LOLD"/>
    <property type="match status" value="1"/>
</dbReference>
<reference evidence="6 7" key="1">
    <citation type="submission" date="2017-09" db="EMBL/GenBank/DDBJ databases">
        <title>Complete genome sequence of Verrucomicrobial strain HZ-65, isolated from freshwater.</title>
        <authorList>
            <person name="Choi A."/>
        </authorList>
    </citation>
    <scope>NUCLEOTIDE SEQUENCE [LARGE SCALE GENOMIC DNA]</scope>
    <source>
        <strain evidence="6 7">HZ-65</strain>
    </source>
</reference>
<dbReference type="PROSITE" id="PS50893">
    <property type="entry name" value="ABC_TRANSPORTER_2"/>
    <property type="match status" value="1"/>
</dbReference>
<dbReference type="AlphaFoldDB" id="A0A290Q9A5"/>
<accession>A0A290Q9A5</accession>
<name>A0A290Q9A5_9BACT</name>
<protein>
    <submittedName>
        <fullName evidence="6">ABC transporter</fullName>
    </submittedName>
</protein>
<evidence type="ECO:0000256" key="3">
    <source>
        <dbReference type="ARBA" id="ARBA00022741"/>
    </source>
</evidence>
<dbReference type="InterPro" id="IPR003593">
    <property type="entry name" value="AAA+_ATPase"/>
</dbReference>
<keyword evidence="2" id="KW-0813">Transport</keyword>
<dbReference type="KEGG" id="vbh:CMV30_15360"/>
<gene>
    <name evidence="6" type="ORF">CMV30_15360</name>
</gene>
<keyword evidence="7" id="KW-1185">Reference proteome</keyword>
<proteinExistence type="inferred from homology"/>
<dbReference type="PANTHER" id="PTHR24220">
    <property type="entry name" value="IMPORT ATP-BINDING PROTEIN"/>
    <property type="match status" value="1"/>
</dbReference>
<dbReference type="SUPFAM" id="SSF52540">
    <property type="entry name" value="P-loop containing nucleoside triphosphate hydrolases"/>
    <property type="match status" value="1"/>
</dbReference>
<dbReference type="RefSeq" id="WP_096056850.1">
    <property type="nucleotide sequence ID" value="NZ_CP023344.1"/>
</dbReference>
<evidence type="ECO:0000256" key="1">
    <source>
        <dbReference type="ARBA" id="ARBA00005417"/>
    </source>
</evidence>
<dbReference type="GO" id="GO:0005886">
    <property type="term" value="C:plasma membrane"/>
    <property type="evidence" value="ECO:0007669"/>
    <property type="project" value="TreeGrafter"/>
</dbReference>
<evidence type="ECO:0000313" key="7">
    <source>
        <dbReference type="Proteomes" id="UP000217265"/>
    </source>
</evidence>
<dbReference type="SMART" id="SM00382">
    <property type="entry name" value="AAA"/>
    <property type="match status" value="1"/>
</dbReference>
<dbReference type="Gene3D" id="3.40.50.300">
    <property type="entry name" value="P-loop containing nucleotide triphosphate hydrolases"/>
    <property type="match status" value="1"/>
</dbReference>
<evidence type="ECO:0000259" key="5">
    <source>
        <dbReference type="PROSITE" id="PS50893"/>
    </source>
</evidence>
<dbReference type="GO" id="GO:0005524">
    <property type="term" value="F:ATP binding"/>
    <property type="evidence" value="ECO:0007669"/>
    <property type="project" value="UniProtKB-KW"/>
</dbReference>
<dbReference type="InterPro" id="IPR017911">
    <property type="entry name" value="MacB-like_ATP-bd"/>
</dbReference>
<dbReference type="Proteomes" id="UP000217265">
    <property type="component" value="Chromosome"/>
</dbReference>
<evidence type="ECO:0000256" key="2">
    <source>
        <dbReference type="ARBA" id="ARBA00022448"/>
    </source>
</evidence>
<dbReference type="GO" id="GO:0016887">
    <property type="term" value="F:ATP hydrolysis activity"/>
    <property type="evidence" value="ECO:0007669"/>
    <property type="project" value="InterPro"/>
</dbReference>
<evidence type="ECO:0000256" key="4">
    <source>
        <dbReference type="ARBA" id="ARBA00022840"/>
    </source>
</evidence>
<dbReference type="InterPro" id="IPR017871">
    <property type="entry name" value="ABC_transporter-like_CS"/>
</dbReference>
<dbReference type="InterPro" id="IPR027417">
    <property type="entry name" value="P-loop_NTPase"/>
</dbReference>
<sequence>MSDPILKVSGVRKSYASGDRRIEVLRDVTFAIAAGESVSIRGESGSGKSTLLNLFAGLDAPDGGKVELAGSAVIDHAARVKFIGIVFQSFYLIPELNALENVLMAARVAGKVGAVEKARAMELLKKVGLAERAQHVPSQLSGGERQRVAVARALINSPKLLLADEPTGNLDEKTGESVIEILLGLCAETQTALVLVTHNAAHAARCARRFVLHEGVLNAVESSGGATPPALPATR</sequence>
<feature type="domain" description="ABC transporter" evidence="5">
    <location>
        <begin position="6"/>
        <end position="233"/>
    </location>
</feature>
<dbReference type="OrthoDB" id="9783924at2"/>
<dbReference type="InterPro" id="IPR003439">
    <property type="entry name" value="ABC_transporter-like_ATP-bd"/>
</dbReference>
<dbReference type="EMBL" id="CP023344">
    <property type="protein sequence ID" value="ATC65219.1"/>
    <property type="molecule type" value="Genomic_DNA"/>
</dbReference>